<proteinExistence type="predicted"/>
<evidence type="ECO:0000259" key="4">
    <source>
        <dbReference type="PROSITE" id="PS51071"/>
    </source>
</evidence>
<dbReference type="GO" id="GO:0097367">
    <property type="term" value="F:carbohydrate derivative binding"/>
    <property type="evidence" value="ECO:0007669"/>
    <property type="project" value="InterPro"/>
</dbReference>
<evidence type="ECO:0000313" key="6">
    <source>
        <dbReference type="EMBL" id="GED07481.1"/>
    </source>
</evidence>
<dbReference type="InterPro" id="IPR000281">
    <property type="entry name" value="HTH_RpiR"/>
</dbReference>
<dbReference type="PROSITE" id="PS51464">
    <property type="entry name" value="SIS"/>
    <property type="match status" value="1"/>
</dbReference>
<dbReference type="SUPFAM" id="SSF53697">
    <property type="entry name" value="SIS domain"/>
    <property type="match status" value="1"/>
</dbReference>
<dbReference type="Gene3D" id="1.10.10.10">
    <property type="entry name" value="Winged helix-like DNA-binding domain superfamily/Winged helix DNA-binding domain"/>
    <property type="match status" value="1"/>
</dbReference>
<sequence>MPQITDWAPLKGSHVDNELDTLQSTPWHGDLFGATKLTKSQQRVVESLSLNPKFAAYAELNEVAERAAVNSSTVVRTAQTLGYTGWPDLQRELRAQFLVYISRDADFSQQVVVESPVHDSLAHDAKNLEIARNLIDAQKVTECIEVLCTAKRIICLGQGSHAAPSMVFAHLASVMGYPASFEQRTGVHLAAILNTLTEGDVLLISHLWRPLKEYTSAARIASASKAKVITITDLTTSALAKYSDLVLPVPSEGVFTFQSATAAVSVAYGLLAGMENHESRAIRPRLVNVHELWNDLGIYES</sequence>
<reference evidence="6 7" key="1">
    <citation type="submission" date="2019-06" db="EMBL/GenBank/DDBJ databases">
        <title>Whole genome shotgun sequence of Glutamicibacter uratoxydans NBRC 15515.</title>
        <authorList>
            <person name="Hosoyama A."/>
            <person name="Uohara A."/>
            <person name="Ohji S."/>
            <person name="Ichikawa N."/>
        </authorList>
    </citation>
    <scope>NUCLEOTIDE SEQUENCE [LARGE SCALE GENOMIC DNA]</scope>
    <source>
        <strain evidence="6 7">NBRC 15515</strain>
    </source>
</reference>
<dbReference type="InterPro" id="IPR047640">
    <property type="entry name" value="RpiR-like"/>
</dbReference>
<evidence type="ECO:0000313" key="7">
    <source>
        <dbReference type="Proteomes" id="UP000316612"/>
    </source>
</evidence>
<dbReference type="PANTHER" id="PTHR30514">
    <property type="entry name" value="GLUCOKINASE"/>
    <property type="match status" value="1"/>
</dbReference>
<dbReference type="Gene3D" id="3.40.50.10490">
    <property type="entry name" value="Glucose-6-phosphate isomerase like protein, domain 1"/>
    <property type="match status" value="1"/>
</dbReference>
<dbReference type="InterPro" id="IPR046348">
    <property type="entry name" value="SIS_dom_sf"/>
</dbReference>
<dbReference type="Pfam" id="PF01418">
    <property type="entry name" value="HTH_6"/>
    <property type="match status" value="1"/>
</dbReference>
<dbReference type="SUPFAM" id="SSF46689">
    <property type="entry name" value="Homeodomain-like"/>
    <property type="match status" value="1"/>
</dbReference>
<evidence type="ECO:0000256" key="2">
    <source>
        <dbReference type="ARBA" id="ARBA00023125"/>
    </source>
</evidence>
<dbReference type="InterPro" id="IPR009057">
    <property type="entry name" value="Homeodomain-like_sf"/>
</dbReference>
<keyword evidence="3" id="KW-0804">Transcription</keyword>
<keyword evidence="7" id="KW-1185">Reference proteome</keyword>
<dbReference type="EMBL" id="BJNY01000020">
    <property type="protein sequence ID" value="GED07481.1"/>
    <property type="molecule type" value="Genomic_DNA"/>
</dbReference>
<evidence type="ECO:0000259" key="5">
    <source>
        <dbReference type="PROSITE" id="PS51464"/>
    </source>
</evidence>
<dbReference type="PROSITE" id="PS51071">
    <property type="entry name" value="HTH_RPIR"/>
    <property type="match status" value="1"/>
</dbReference>
<dbReference type="InterPro" id="IPR001347">
    <property type="entry name" value="SIS_dom"/>
</dbReference>
<evidence type="ECO:0000256" key="1">
    <source>
        <dbReference type="ARBA" id="ARBA00023015"/>
    </source>
</evidence>
<dbReference type="AlphaFoldDB" id="A0A4Y4DYN1"/>
<name>A0A4Y4DYN1_GLUUR</name>
<organism evidence="6 7">
    <name type="scientific">Glutamicibacter uratoxydans</name>
    <name type="common">Arthrobacter uratoxydans</name>
    <dbReference type="NCBI Taxonomy" id="43667"/>
    <lineage>
        <taxon>Bacteria</taxon>
        <taxon>Bacillati</taxon>
        <taxon>Actinomycetota</taxon>
        <taxon>Actinomycetes</taxon>
        <taxon>Micrococcales</taxon>
        <taxon>Micrococcaceae</taxon>
        <taxon>Glutamicibacter</taxon>
    </lineage>
</organism>
<dbReference type="GO" id="GO:0003700">
    <property type="term" value="F:DNA-binding transcription factor activity"/>
    <property type="evidence" value="ECO:0007669"/>
    <property type="project" value="InterPro"/>
</dbReference>
<evidence type="ECO:0000256" key="3">
    <source>
        <dbReference type="ARBA" id="ARBA00023163"/>
    </source>
</evidence>
<dbReference type="CDD" id="cd05013">
    <property type="entry name" value="SIS_RpiR"/>
    <property type="match status" value="1"/>
</dbReference>
<accession>A0A4Y4DYN1</accession>
<feature type="domain" description="HTH rpiR-type" evidence="4">
    <location>
        <begin position="24"/>
        <end position="100"/>
    </location>
</feature>
<protein>
    <submittedName>
        <fullName evidence="6">Transcriptional regulator</fullName>
    </submittedName>
</protein>
<keyword evidence="2" id="KW-0238">DNA-binding</keyword>
<feature type="domain" description="SIS" evidence="5">
    <location>
        <begin position="143"/>
        <end position="280"/>
    </location>
</feature>
<dbReference type="InterPro" id="IPR035472">
    <property type="entry name" value="RpiR-like_SIS"/>
</dbReference>
<dbReference type="Proteomes" id="UP000316612">
    <property type="component" value="Unassembled WGS sequence"/>
</dbReference>
<dbReference type="OrthoDB" id="3812176at2"/>
<dbReference type="Pfam" id="PF01380">
    <property type="entry name" value="SIS"/>
    <property type="match status" value="1"/>
</dbReference>
<keyword evidence="1" id="KW-0805">Transcription regulation</keyword>
<dbReference type="GO" id="GO:0003677">
    <property type="term" value="F:DNA binding"/>
    <property type="evidence" value="ECO:0007669"/>
    <property type="project" value="UniProtKB-KW"/>
</dbReference>
<gene>
    <name evidence="6" type="ORF">AUR04nite_30130</name>
</gene>
<dbReference type="InterPro" id="IPR036388">
    <property type="entry name" value="WH-like_DNA-bd_sf"/>
</dbReference>
<comment type="caution">
    <text evidence="6">The sequence shown here is derived from an EMBL/GenBank/DDBJ whole genome shotgun (WGS) entry which is preliminary data.</text>
</comment>
<dbReference type="GO" id="GO:1901135">
    <property type="term" value="P:carbohydrate derivative metabolic process"/>
    <property type="evidence" value="ECO:0007669"/>
    <property type="project" value="InterPro"/>
</dbReference>